<dbReference type="AlphaFoldDB" id="A0A133VLQ8"/>
<organism evidence="1 2">
    <name type="scientific">candidate division MSBL1 archaeon SCGC-AAA382A20</name>
    <dbReference type="NCBI Taxonomy" id="1698280"/>
    <lineage>
        <taxon>Archaea</taxon>
        <taxon>Methanobacteriati</taxon>
        <taxon>Methanobacteriota</taxon>
        <taxon>candidate division MSBL1</taxon>
    </lineage>
</organism>
<gene>
    <name evidence="1" type="ORF">AKJ51_01460</name>
</gene>
<proteinExistence type="predicted"/>
<evidence type="ECO:0000313" key="1">
    <source>
        <dbReference type="EMBL" id="KXB07388.1"/>
    </source>
</evidence>
<evidence type="ECO:0000313" key="2">
    <source>
        <dbReference type="Proteomes" id="UP000070263"/>
    </source>
</evidence>
<name>A0A133VLQ8_9EURY</name>
<comment type="caution">
    <text evidence="1">The sequence shown here is derived from an EMBL/GenBank/DDBJ whole genome shotgun (WGS) entry which is preliminary data.</text>
</comment>
<dbReference type="EMBL" id="LHYE01000009">
    <property type="protein sequence ID" value="KXB07388.1"/>
    <property type="molecule type" value="Genomic_DNA"/>
</dbReference>
<reference evidence="1 2" key="1">
    <citation type="journal article" date="2016" name="Sci. Rep.">
        <title>Metabolic traits of an uncultured archaeal lineage -MSBL1- from brine pools of the Red Sea.</title>
        <authorList>
            <person name="Mwirichia R."/>
            <person name="Alam I."/>
            <person name="Rashid M."/>
            <person name="Vinu M."/>
            <person name="Ba-Alawi W."/>
            <person name="Anthony Kamau A."/>
            <person name="Kamanda Ngugi D."/>
            <person name="Goker M."/>
            <person name="Klenk H.P."/>
            <person name="Bajic V."/>
            <person name="Stingl U."/>
        </authorList>
    </citation>
    <scope>NUCLEOTIDE SEQUENCE [LARGE SCALE GENOMIC DNA]</scope>
    <source>
        <strain evidence="1">SCGC-AAA382A20</strain>
    </source>
</reference>
<dbReference type="Proteomes" id="UP000070263">
    <property type="component" value="Unassembled WGS sequence"/>
</dbReference>
<keyword evidence="2" id="KW-1185">Reference proteome</keyword>
<sequence>MSWKFESGRHALASRGVKSKSPIIMTGDYDRDVIKDLENIIENSDIDCDVILSTVTQFGIIHLGFEDDSGADIGDLRILRNTLEEYAEEHNMRMKYMLHDGRVGYTIY</sequence>
<protein>
    <submittedName>
        <fullName evidence="1">Uncharacterized protein</fullName>
    </submittedName>
</protein>
<accession>A0A133VLQ8</accession>